<dbReference type="Gene3D" id="3.10.10.10">
    <property type="entry name" value="HIV Type 1 Reverse Transcriptase, subunit A, domain 1"/>
    <property type="match status" value="1"/>
</dbReference>
<dbReference type="PANTHER" id="PTHR15503">
    <property type="entry name" value="LDOC1 RELATED"/>
    <property type="match status" value="1"/>
</dbReference>
<dbReference type="Proteomes" id="UP000265520">
    <property type="component" value="Unassembled WGS sequence"/>
</dbReference>
<accession>A0A392T421</accession>
<dbReference type="GO" id="GO:0003964">
    <property type="term" value="F:RNA-directed DNA polymerase activity"/>
    <property type="evidence" value="ECO:0007669"/>
    <property type="project" value="UniProtKB-KW"/>
</dbReference>
<proteinExistence type="predicted"/>
<protein>
    <submittedName>
        <fullName evidence="1">RNA-directed DNA polymerase (Reverse transcriptase)</fullName>
    </submittedName>
</protein>
<keyword evidence="1" id="KW-0695">RNA-directed DNA polymerase</keyword>
<dbReference type="EMBL" id="LXQA010497630">
    <property type="protein sequence ID" value="MCI55512.1"/>
    <property type="molecule type" value="Genomic_DNA"/>
</dbReference>
<keyword evidence="2" id="KW-1185">Reference proteome</keyword>
<keyword evidence="1" id="KW-0808">Transferase</keyword>
<organism evidence="1 2">
    <name type="scientific">Trifolium medium</name>
    <dbReference type="NCBI Taxonomy" id="97028"/>
    <lineage>
        <taxon>Eukaryota</taxon>
        <taxon>Viridiplantae</taxon>
        <taxon>Streptophyta</taxon>
        <taxon>Embryophyta</taxon>
        <taxon>Tracheophyta</taxon>
        <taxon>Spermatophyta</taxon>
        <taxon>Magnoliopsida</taxon>
        <taxon>eudicotyledons</taxon>
        <taxon>Gunneridae</taxon>
        <taxon>Pentapetalae</taxon>
        <taxon>rosids</taxon>
        <taxon>fabids</taxon>
        <taxon>Fabales</taxon>
        <taxon>Fabaceae</taxon>
        <taxon>Papilionoideae</taxon>
        <taxon>50 kb inversion clade</taxon>
        <taxon>NPAAA clade</taxon>
        <taxon>Hologalegina</taxon>
        <taxon>IRL clade</taxon>
        <taxon>Trifolieae</taxon>
        <taxon>Trifolium</taxon>
    </lineage>
</organism>
<name>A0A392T421_9FABA</name>
<dbReference type="AlphaFoldDB" id="A0A392T421"/>
<reference evidence="1 2" key="1">
    <citation type="journal article" date="2018" name="Front. Plant Sci.">
        <title>Red Clover (Trifolium pratense) and Zigzag Clover (T. medium) - A Picture of Genomic Similarities and Differences.</title>
        <authorList>
            <person name="Dluhosova J."/>
            <person name="Istvanek J."/>
            <person name="Nedelnik J."/>
            <person name="Repkova J."/>
        </authorList>
    </citation>
    <scope>NUCLEOTIDE SEQUENCE [LARGE SCALE GENOMIC DNA]</scope>
    <source>
        <strain evidence="2">cv. 10/8</strain>
        <tissue evidence="1">Leaf</tissue>
    </source>
</reference>
<evidence type="ECO:0000313" key="2">
    <source>
        <dbReference type="Proteomes" id="UP000265520"/>
    </source>
</evidence>
<dbReference type="PANTHER" id="PTHR15503:SF45">
    <property type="entry name" value="RNA-DIRECTED DNA POLYMERASE HOMOLOG"/>
    <property type="match status" value="1"/>
</dbReference>
<dbReference type="InterPro" id="IPR032567">
    <property type="entry name" value="RTL1-rel"/>
</dbReference>
<comment type="caution">
    <text evidence="1">The sequence shown here is derived from an EMBL/GenBank/DDBJ whole genome shotgun (WGS) entry which is preliminary data.</text>
</comment>
<dbReference type="SUPFAM" id="SSF56672">
    <property type="entry name" value="DNA/RNA polymerases"/>
    <property type="match status" value="1"/>
</dbReference>
<feature type="non-terminal residue" evidence="1">
    <location>
        <position position="54"/>
    </location>
</feature>
<sequence>MAPYRMSAAELEKLKEQLEELLEKIFVRPSVSPWGASVLLVKKKDGSMCLCIDY</sequence>
<dbReference type="InterPro" id="IPR043502">
    <property type="entry name" value="DNA/RNA_pol_sf"/>
</dbReference>
<evidence type="ECO:0000313" key="1">
    <source>
        <dbReference type="EMBL" id="MCI55512.1"/>
    </source>
</evidence>
<keyword evidence="1" id="KW-0548">Nucleotidyltransferase</keyword>